<keyword evidence="4" id="KW-0732">Signal</keyword>
<protein>
    <recommendedName>
        <fullName evidence="4">Carboxylic ester hydrolase</fullName>
        <ecNumber evidence="4">3.1.1.-</ecNumber>
    </recommendedName>
</protein>
<organism evidence="6 7">
    <name type="scientific">Fukomys damarensis</name>
    <name type="common">Damaraland mole rat</name>
    <name type="synonym">Cryptomys damarensis</name>
    <dbReference type="NCBI Taxonomy" id="885580"/>
    <lineage>
        <taxon>Eukaryota</taxon>
        <taxon>Metazoa</taxon>
        <taxon>Chordata</taxon>
        <taxon>Craniata</taxon>
        <taxon>Vertebrata</taxon>
        <taxon>Euteleostomi</taxon>
        <taxon>Mammalia</taxon>
        <taxon>Eutheria</taxon>
        <taxon>Euarchontoglires</taxon>
        <taxon>Glires</taxon>
        <taxon>Rodentia</taxon>
        <taxon>Hystricomorpha</taxon>
        <taxon>Bathyergidae</taxon>
        <taxon>Fukomys</taxon>
    </lineage>
</organism>
<evidence type="ECO:0000313" key="6">
    <source>
        <dbReference type="EMBL" id="KFO19969.1"/>
    </source>
</evidence>
<dbReference type="InterPro" id="IPR029058">
    <property type="entry name" value="AB_hydrolase_fold"/>
</dbReference>
<evidence type="ECO:0000256" key="4">
    <source>
        <dbReference type="RuleBase" id="RU361235"/>
    </source>
</evidence>
<dbReference type="SUPFAM" id="SSF53474">
    <property type="entry name" value="alpha/beta-Hydrolases"/>
    <property type="match status" value="2"/>
</dbReference>
<dbReference type="InterPro" id="IPR002018">
    <property type="entry name" value="CarbesteraseB"/>
</dbReference>
<dbReference type="InterPro" id="IPR019826">
    <property type="entry name" value="Carboxylesterase_B_AS"/>
</dbReference>
<keyword evidence="3" id="KW-1015">Disulfide bond</keyword>
<dbReference type="PANTHER" id="PTHR11559">
    <property type="entry name" value="CARBOXYLESTERASE"/>
    <property type="match status" value="1"/>
</dbReference>
<dbReference type="AlphaFoldDB" id="A0A091CMA5"/>
<feature type="signal peptide" evidence="4">
    <location>
        <begin position="1"/>
        <end position="26"/>
    </location>
</feature>
<dbReference type="Proteomes" id="UP000028990">
    <property type="component" value="Unassembled WGS sequence"/>
</dbReference>
<evidence type="ECO:0000313" key="7">
    <source>
        <dbReference type="Proteomes" id="UP000028990"/>
    </source>
</evidence>
<accession>A0A091CMA5</accession>
<dbReference type="GO" id="GO:0016787">
    <property type="term" value="F:hydrolase activity"/>
    <property type="evidence" value="ECO:0007669"/>
    <property type="project" value="UniProtKB-KW"/>
</dbReference>
<evidence type="ECO:0000256" key="1">
    <source>
        <dbReference type="ARBA" id="ARBA00005964"/>
    </source>
</evidence>
<evidence type="ECO:0000256" key="3">
    <source>
        <dbReference type="ARBA" id="ARBA00023157"/>
    </source>
</evidence>
<dbReference type="Pfam" id="PF00135">
    <property type="entry name" value="COesterase"/>
    <property type="match status" value="1"/>
</dbReference>
<evidence type="ECO:0000256" key="2">
    <source>
        <dbReference type="ARBA" id="ARBA00022801"/>
    </source>
</evidence>
<dbReference type="InterPro" id="IPR019819">
    <property type="entry name" value="Carboxylesterase_B_CS"/>
</dbReference>
<dbReference type="Gene3D" id="3.40.50.1820">
    <property type="entry name" value="alpha/beta hydrolase"/>
    <property type="match status" value="1"/>
</dbReference>
<keyword evidence="7" id="KW-1185">Reference proteome</keyword>
<dbReference type="EC" id="3.1.1.-" evidence="4"/>
<evidence type="ECO:0000259" key="5">
    <source>
        <dbReference type="Pfam" id="PF00135"/>
    </source>
</evidence>
<dbReference type="EMBL" id="KN124866">
    <property type="protein sequence ID" value="KFO19969.1"/>
    <property type="molecule type" value="Genomic_DNA"/>
</dbReference>
<dbReference type="PROSITE" id="PS00941">
    <property type="entry name" value="CARBOXYLESTERASE_B_2"/>
    <property type="match status" value="1"/>
</dbReference>
<gene>
    <name evidence="6" type="ORF">H920_18596</name>
</gene>
<keyword evidence="2 4" id="KW-0378">Hydrolase</keyword>
<dbReference type="FunFam" id="3.40.50.1820:FF:000011">
    <property type="entry name" value="Carboxylic ester hydrolase"/>
    <property type="match status" value="1"/>
</dbReference>
<feature type="domain" description="Carboxylesterase type B" evidence="5">
    <location>
        <begin position="31"/>
        <end position="356"/>
    </location>
</feature>
<sequence>MQLDRLPTLLSTVACGLLLILVPGQAQDSASPIRDTPTGQVRGSLVHVNGTDMGVHTFLGIPFAKPPVGPLRFSPPEAPEPWTGVRNGTALPAMCLQGSNATDAQVSTLLVATVPSILMSEDCLYLNIYTPAHAHKDSKLPVMVWIHGGALVGGMASLYDGSILAASENVVVVIIQYRVSVLGFFSTGDQHAPGNWGYLDQVAALRWVHESITNFGGNPDRVTIFGESAGGTSVSSHVLSPMSQGLFHGAIMESGVAVLPGLISTSSEAVRTEVARLSGCGQVDSEALVRCLRGKNEKEMLDITKNFKIIAGVVDGSFLPKHPEDLLASPDFRPVPSIIGVNNNEYGCTLPMKLPAKFGDLVMEEYMGDTEDSQTIKVQFLDMMGDYMFVIPALQVAHSQRTHGTVYFYEFQHPPTYLKSIRPPYVKADHGDEVPFVFRSFFQGISINFTEEEKLLSIRMMKYWANFARNGPLPNHLQMVANLSAYEKVDSETLVRCLWDKGDEEMLDITKIRLNVLRHPKELQASADFQPVPSITGANNDAYGFIIPLVRPRSKSLVSGEPRCCLLGLATLLMKVFMSENEDPAILQAQLQDMMENFVFVTPALQVAHCQYELTEEEELLSRTMMKYWVNFA</sequence>
<dbReference type="CDD" id="cd00312">
    <property type="entry name" value="Esterase_lipase"/>
    <property type="match status" value="1"/>
</dbReference>
<name>A0A091CMA5_FUKDA</name>
<feature type="chain" id="PRO_5005106901" description="Carboxylic ester hydrolase" evidence="4">
    <location>
        <begin position="27"/>
        <end position="633"/>
    </location>
</feature>
<dbReference type="eggNOG" id="KOG1516">
    <property type="taxonomic scope" value="Eukaryota"/>
</dbReference>
<dbReference type="PROSITE" id="PS00122">
    <property type="entry name" value="CARBOXYLESTERASE_B_1"/>
    <property type="match status" value="1"/>
</dbReference>
<comment type="similarity">
    <text evidence="1 4">Belongs to the type-B carboxylesterase/lipase family.</text>
</comment>
<proteinExistence type="inferred from homology"/>
<reference evidence="6 7" key="1">
    <citation type="submission" date="2013-11" db="EMBL/GenBank/DDBJ databases">
        <title>The Damaraland mole rat (Fukomys damarensis) genome and evolution of African mole rats.</title>
        <authorList>
            <person name="Gladyshev V.N."/>
            <person name="Fang X."/>
        </authorList>
    </citation>
    <scope>NUCLEOTIDE SEQUENCE [LARGE SCALE GENOMIC DNA]</scope>
    <source>
        <tissue evidence="6">Liver</tissue>
    </source>
</reference>
<dbReference type="InterPro" id="IPR050309">
    <property type="entry name" value="Type-B_Carboxylest/Lipase"/>
</dbReference>